<comment type="caution">
    <text evidence="2">The sequence shown here is derived from an EMBL/GenBank/DDBJ whole genome shotgun (WGS) entry which is preliminary data.</text>
</comment>
<feature type="region of interest" description="Disordered" evidence="1">
    <location>
        <begin position="1"/>
        <end position="141"/>
    </location>
</feature>
<feature type="compositionally biased region" description="Basic and acidic residues" evidence="1">
    <location>
        <begin position="1"/>
        <end position="20"/>
    </location>
</feature>
<feature type="compositionally biased region" description="Basic and acidic residues" evidence="1">
    <location>
        <begin position="89"/>
        <end position="106"/>
    </location>
</feature>
<feature type="compositionally biased region" description="Polar residues" evidence="1">
    <location>
        <begin position="239"/>
        <end position="248"/>
    </location>
</feature>
<name>A0A5E4AZV9_MARMO</name>
<dbReference type="Proteomes" id="UP000335636">
    <property type="component" value="Unassembled WGS sequence"/>
</dbReference>
<sequence>MERESKERRRAEGQEADRRRASPAAAGPEQEQGRQVEEPRQRPSGEEEASAPLERREGLEMAVPEGGAPAGPERAERRYRERSVKRKVKDAESPDDKWTFPLERKAKVPIQKASEESEESGDSGPEKPELPKQARLPLPRPRIRFSFAPRLSRRWSQWSATDTRPRDSVINELAKMGDPDLLEMVEQEGRRNSREFIYSVETSDQRERNAAIRMGYQHGRDLMSSESGGGENFIDTSGDRNSWSPSKE</sequence>
<accession>A0A5E4AZV9</accession>
<feature type="region of interest" description="Disordered" evidence="1">
    <location>
        <begin position="220"/>
        <end position="248"/>
    </location>
</feature>
<feature type="compositionally biased region" description="Basic and acidic residues" evidence="1">
    <location>
        <begin position="31"/>
        <end position="45"/>
    </location>
</feature>
<proteinExistence type="predicted"/>
<feature type="non-terminal residue" evidence="2">
    <location>
        <position position="248"/>
    </location>
</feature>
<evidence type="ECO:0000313" key="3">
    <source>
        <dbReference type="Proteomes" id="UP000335636"/>
    </source>
</evidence>
<organism evidence="2 3">
    <name type="scientific">Marmota monax</name>
    <name type="common">Woodchuck</name>
    <dbReference type="NCBI Taxonomy" id="9995"/>
    <lineage>
        <taxon>Eukaryota</taxon>
        <taxon>Metazoa</taxon>
        <taxon>Chordata</taxon>
        <taxon>Craniata</taxon>
        <taxon>Vertebrata</taxon>
        <taxon>Euteleostomi</taxon>
        <taxon>Mammalia</taxon>
        <taxon>Eutheria</taxon>
        <taxon>Euarchontoglires</taxon>
        <taxon>Glires</taxon>
        <taxon>Rodentia</taxon>
        <taxon>Sciuromorpha</taxon>
        <taxon>Sciuridae</taxon>
        <taxon>Xerinae</taxon>
        <taxon>Marmotini</taxon>
        <taxon>Marmota</taxon>
    </lineage>
</organism>
<dbReference type="EMBL" id="CABDUW010000199">
    <property type="protein sequence ID" value="VTJ62410.1"/>
    <property type="molecule type" value="Genomic_DNA"/>
</dbReference>
<dbReference type="AlphaFoldDB" id="A0A5E4AZV9"/>
<evidence type="ECO:0000313" key="2">
    <source>
        <dbReference type="EMBL" id="VTJ62410.1"/>
    </source>
</evidence>
<protein>
    <submittedName>
        <fullName evidence="2">Uncharacterized protein</fullName>
    </submittedName>
</protein>
<reference evidence="2" key="1">
    <citation type="submission" date="2019-04" db="EMBL/GenBank/DDBJ databases">
        <authorList>
            <person name="Alioto T."/>
            <person name="Alioto T."/>
        </authorList>
    </citation>
    <scope>NUCLEOTIDE SEQUENCE [LARGE SCALE GENOMIC DNA]</scope>
</reference>
<evidence type="ECO:0000256" key="1">
    <source>
        <dbReference type="SAM" id="MobiDB-lite"/>
    </source>
</evidence>
<keyword evidence="3" id="KW-1185">Reference proteome</keyword>
<feature type="compositionally biased region" description="Basic and acidic residues" evidence="1">
    <location>
        <begin position="73"/>
        <end position="82"/>
    </location>
</feature>
<gene>
    <name evidence="2" type="ORF">MONAX_5E047684</name>
</gene>